<dbReference type="Proteomes" id="UP000604046">
    <property type="component" value="Unassembled WGS sequence"/>
</dbReference>
<evidence type="ECO:0000313" key="2">
    <source>
        <dbReference type="Proteomes" id="UP000604046"/>
    </source>
</evidence>
<dbReference type="Pfam" id="PF07209">
    <property type="entry name" value="DUF1415"/>
    <property type="match status" value="1"/>
</dbReference>
<dbReference type="AlphaFoldDB" id="A0A812UFC6"/>
<gene>
    <name evidence="1" type="ORF">SNAT2548_LOCUS32755</name>
</gene>
<accession>A0A812UFC6</accession>
<reference evidence="1" key="1">
    <citation type="submission" date="2021-02" db="EMBL/GenBank/DDBJ databases">
        <authorList>
            <person name="Dougan E. K."/>
            <person name="Rhodes N."/>
            <person name="Thang M."/>
            <person name="Chan C."/>
        </authorList>
    </citation>
    <scope>NUCLEOTIDE SEQUENCE</scope>
</reference>
<organism evidence="1 2">
    <name type="scientific">Symbiodinium natans</name>
    <dbReference type="NCBI Taxonomy" id="878477"/>
    <lineage>
        <taxon>Eukaryota</taxon>
        <taxon>Sar</taxon>
        <taxon>Alveolata</taxon>
        <taxon>Dinophyceae</taxon>
        <taxon>Suessiales</taxon>
        <taxon>Symbiodiniaceae</taxon>
        <taxon>Symbiodinium</taxon>
    </lineage>
</organism>
<name>A0A812UFC6_9DINO</name>
<dbReference type="EMBL" id="CAJNDS010002723">
    <property type="protein sequence ID" value="CAE7574127.1"/>
    <property type="molecule type" value="Genomic_DNA"/>
</dbReference>
<evidence type="ECO:0000313" key="1">
    <source>
        <dbReference type="EMBL" id="CAE7574127.1"/>
    </source>
</evidence>
<comment type="caution">
    <text evidence="1">The sequence shown here is derived from an EMBL/GenBank/DDBJ whole genome shotgun (WGS) entry which is preliminary data.</text>
</comment>
<protein>
    <submittedName>
        <fullName evidence="1">Uncharacterized protein</fullName>
    </submittedName>
</protein>
<keyword evidence="2" id="KW-1185">Reference proteome</keyword>
<dbReference type="InterPro" id="IPR009858">
    <property type="entry name" value="DUF1415"/>
</dbReference>
<sequence>MDFGSLMGDHLVANPVVSSESCGGLQELNPTIPCGGQEGSRGASFLLGSRWHQRCRSLRRSRLQAVVDKDEHVLATRRWLDEVVIGYNFCPYAGPTEEARQIRIVASSARSPEGVLEDLSMEATRLPTVAQKSIEPGQPATTLLVCPHVMEWESFDDFRAFYESELANGYIYAEQDLYIVYFHPSYGQGTAEPLREGDVVDLGGDAATVLDTAAGFGASGQPLAKVSLASGEESFIELPVPPDHTEQIVSCAPRPALHLLRTRDLEEANDAEIHRRNTDTIATVGEERIRNKIERCG</sequence>
<dbReference type="OrthoDB" id="412409at2759"/>
<proteinExistence type="predicted"/>